<sequence length="383" mass="40470">MVWGSDFPSVTWKEYIATCHYTTPVIGYTDFQLPADAVIPAYAMLQTAVDFNVSLVDQMYWDYLPNTVPSATVPIVLSGTIVGAVLQDKSGAETTSWVTSGITAQPTPNSQSSTSSTSQTAPSSSSSSTSSGTGTSSDTSSTSSPRSLGSNNGTSAGAPGSSSTPSSPQSSPSSGSDGNSTQNAHSIGATIGGVVGGISVLVLIIIAIVLLRRERKRRQLEQSISPFSDDLPTLSPTETRPSSTLPPRAGRWFTPKQLPTERPMRENAAPAAGPTLRRPSQAGITPYASGSRNPDDQWEGPSRMPQEQYERTIDRLTGYSYSRGGTPPPNYEELSRRETGSWVGGSRGRSILPSSSSRPEVRGGPREKAFGNRNRAAGQSYPL</sequence>
<feature type="region of interest" description="Disordered" evidence="1">
    <location>
        <begin position="226"/>
        <end position="383"/>
    </location>
</feature>
<feature type="compositionally biased region" description="Basic and acidic residues" evidence="1">
    <location>
        <begin position="359"/>
        <end position="370"/>
    </location>
</feature>
<name>A0A165D1U2_9BASI</name>
<dbReference type="Proteomes" id="UP000076842">
    <property type="component" value="Unassembled WGS sequence"/>
</dbReference>
<dbReference type="STRING" id="1353952.A0A165D1U2"/>
<keyword evidence="2" id="KW-0812">Transmembrane</keyword>
<feature type="compositionally biased region" description="Low complexity" evidence="1">
    <location>
        <begin position="105"/>
        <end position="182"/>
    </location>
</feature>
<organism evidence="3 4">
    <name type="scientific">Calocera cornea HHB12733</name>
    <dbReference type="NCBI Taxonomy" id="1353952"/>
    <lineage>
        <taxon>Eukaryota</taxon>
        <taxon>Fungi</taxon>
        <taxon>Dikarya</taxon>
        <taxon>Basidiomycota</taxon>
        <taxon>Agaricomycotina</taxon>
        <taxon>Dacrymycetes</taxon>
        <taxon>Dacrymycetales</taxon>
        <taxon>Dacrymycetaceae</taxon>
        <taxon>Calocera</taxon>
    </lineage>
</organism>
<feature type="transmembrane region" description="Helical" evidence="2">
    <location>
        <begin position="187"/>
        <end position="211"/>
    </location>
</feature>
<evidence type="ECO:0000313" key="4">
    <source>
        <dbReference type="Proteomes" id="UP000076842"/>
    </source>
</evidence>
<evidence type="ECO:0000313" key="3">
    <source>
        <dbReference type="EMBL" id="KZT51883.1"/>
    </source>
</evidence>
<dbReference type="EMBL" id="KV424086">
    <property type="protein sequence ID" value="KZT51883.1"/>
    <property type="molecule type" value="Genomic_DNA"/>
</dbReference>
<dbReference type="CDD" id="cd12087">
    <property type="entry name" value="TM_EGFR-like"/>
    <property type="match status" value="1"/>
</dbReference>
<accession>A0A165D1U2</accession>
<dbReference type="AlphaFoldDB" id="A0A165D1U2"/>
<evidence type="ECO:0000256" key="1">
    <source>
        <dbReference type="SAM" id="MobiDB-lite"/>
    </source>
</evidence>
<gene>
    <name evidence="3" type="ORF">CALCODRAFT_111277</name>
</gene>
<reference evidence="3 4" key="1">
    <citation type="journal article" date="2016" name="Mol. Biol. Evol.">
        <title>Comparative Genomics of Early-Diverging Mushroom-Forming Fungi Provides Insights into the Origins of Lignocellulose Decay Capabilities.</title>
        <authorList>
            <person name="Nagy L.G."/>
            <person name="Riley R."/>
            <person name="Tritt A."/>
            <person name="Adam C."/>
            <person name="Daum C."/>
            <person name="Floudas D."/>
            <person name="Sun H."/>
            <person name="Yadav J.S."/>
            <person name="Pangilinan J."/>
            <person name="Larsson K.H."/>
            <person name="Matsuura K."/>
            <person name="Barry K."/>
            <person name="Labutti K."/>
            <person name="Kuo R."/>
            <person name="Ohm R.A."/>
            <person name="Bhattacharya S.S."/>
            <person name="Shirouzu T."/>
            <person name="Yoshinaga Y."/>
            <person name="Martin F.M."/>
            <person name="Grigoriev I.V."/>
            <person name="Hibbett D.S."/>
        </authorList>
    </citation>
    <scope>NUCLEOTIDE SEQUENCE [LARGE SCALE GENOMIC DNA]</scope>
    <source>
        <strain evidence="3 4">HHB12733</strain>
    </source>
</reference>
<keyword evidence="2" id="KW-1133">Transmembrane helix</keyword>
<dbReference type="InParanoid" id="A0A165D1U2"/>
<evidence type="ECO:0000256" key="2">
    <source>
        <dbReference type="SAM" id="Phobius"/>
    </source>
</evidence>
<keyword evidence="2" id="KW-0472">Membrane</keyword>
<keyword evidence="4" id="KW-1185">Reference proteome</keyword>
<feature type="region of interest" description="Disordered" evidence="1">
    <location>
        <begin position="100"/>
        <end position="182"/>
    </location>
</feature>
<feature type="compositionally biased region" description="Polar residues" evidence="1">
    <location>
        <begin position="234"/>
        <end position="245"/>
    </location>
</feature>
<protein>
    <submittedName>
        <fullName evidence="3">Uncharacterized protein</fullName>
    </submittedName>
</protein>
<feature type="compositionally biased region" description="Low complexity" evidence="1">
    <location>
        <begin position="348"/>
        <end position="358"/>
    </location>
</feature>
<proteinExistence type="predicted"/>